<keyword evidence="1" id="KW-0472">Membrane</keyword>
<dbReference type="RefSeq" id="WP_066324389.1">
    <property type="nucleotide sequence ID" value="NZ_BJVF01000001.1"/>
</dbReference>
<dbReference type="EMBL" id="FNEO01000001">
    <property type="protein sequence ID" value="SDJ12759.1"/>
    <property type="molecule type" value="Genomic_DNA"/>
</dbReference>
<evidence type="ECO:0000313" key="5">
    <source>
        <dbReference type="EMBL" id="OCB74746.1"/>
    </source>
</evidence>
<dbReference type="Proteomes" id="UP000093226">
    <property type="component" value="Unassembled WGS sequence"/>
</dbReference>
<evidence type="ECO:0000259" key="2">
    <source>
        <dbReference type="Pfam" id="PF04773"/>
    </source>
</evidence>
<organism evidence="5 7">
    <name type="scientific">Flavobacterium glycines</name>
    <dbReference type="NCBI Taxonomy" id="551990"/>
    <lineage>
        <taxon>Bacteria</taxon>
        <taxon>Pseudomonadati</taxon>
        <taxon>Bacteroidota</taxon>
        <taxon>Flavobacteriia</taxon>
        <taxon>Flavobacteriales</taxon>
        <taxon>Flavobacteriaceae</taxon>
        <taxon>Flavobacterium</taxon>
    </lineage>
</organism>
<evidence type="ECO:0000313" key="6">
    <source>
        <dbReference type="EMBL" id="SDJ12759.1"/>
    </source>
</evidence>
<feature type="domain" description="Protein FecR C-terminal" evidence="3">
    <location>
        <begin position="319"/>
        <end position="388"/>
    </location>
</feature>
<dbReference type="Gene3D" id="3.55.50.30">
    <property type="match status" value="1"/>
</dbReference>
<dbReference type="Proteomes" id="UP000321579">
    <property type="component" value="Unassembled WGS sequence"/>
</dbReference>
<dbReference type="GO" id="GO:0016989">
    <property type="term" value="F:sigma factor antagonist activity"/>
    <property type="evidence" value="ECO:0007669"/>
    <property type="project" value="TreeGrafter"/>
</dbReference>
<keyword evidence="8" id="KW-1185">Reference proteome</keyword>
<proteinExistence type="predicted"/>
<dbReference type="InterPro" id="IPR006860">
    <property type="entry name" value="FecR"/>
</dbReference>
<name>A0A1B9DYJ3_9FLAO</name>
<accession>A0A1B9DYJ3</accession>
<dbReference type="EMBL" id="LVEO01000002">
    <property type="protein sequence ID" value="OCB74746.1"/>
    <property type="molecule type" value="Genomic_DNA"/>
</dbReference>
<evidence type="ECO:0000259" key="3">
    <source>
        <dbReference type="Pfam" id="PF16344"/>
    </source>
</evidence>
<dbReference type="Pfam" id="PF16344">
    <property type="entry name" value="FecR_C"/>
    <property type="match status" value="1"/>
</dbReference>
<dbReference type="PANTHER" id="PTHR30273:SF2">
    <property type="entry name" value="PROTEIN FECR"/>
    <property type="match status" value="1"/>
</dbReference>
<dbReference type="Gene3D" id="2.60.120.1440">
    <property type="match status" value="1"/>
</dbReference>
<reference evidence="7" key="1">
    <citation type="submission" date="2016-03" db="EMBL/GenBank/DDBJ databases">
        <title>Draft genome sequence of Paenibacillus glacialis DSM 22343.</title>
        <authorList>
            <person name="Shin S.-K."/>
            <person name="Yi H."/>
        </authorList>
    </citation>
    <scope>NUCLEOTIDE SEQUENCE [LARGE SCALE GENOMIC DNA]</scope>
    <source>
        <strain evidence="7">NBRC 105008</strain>
    </source>
</reference>
<dbReference type="AlphaFoldDB" id="A0A1B9DYJ3"/>
<dbReference type="PANTHER" id="PTHR30273">
    <property type="entry name" value="PERIPLASMIC SIGNAL SENSOR AND SIGMA FACTOR ACTIVATOR FECR-RELATED"/>
    <property type="match status" value="1"/>
</dbReference>
<dbReference type="InterPro" id="IPR032508">
    <property type="entry name" value="FecR_C"/>
</dbReference>
<evidence type="ECO:0000256" key="1">
    <source>
        <dbReference type="SAM" id="Phobius"/>
    </source>
</evidence>
<reference evidence="5" key="2">
    <citation type="submission" date="2016-03" db="EMBL/GenBank/DDBJ databases">
        <authorList>
            <person name="Ploux O."/>
        </authorList>
    </citation>
    <scope>NUCLEOTIDE SEQUENCE</scope>
    <source>
        <strain evidence="5">NBRC 105008</strain>
    </source>
</reference>
<evidence type="ECO:0000313" key="7">
    <source>
        <dbReference type="Proteomes" id="UP000093226"/>
    </source>
</evidence>
<dbReference type="OrthoDB" id="649666at2"/>
<dbReference type="STRING" id="551990.SAMN05192550_1731"/>
<evidence type="ECO:0000313" key="9">
    <source>
        <dbReference type="Proteomes" id="UP000321579"/>
    </source>
</evidence>
<dbReference type="Pfam" id="PF04773">
    <property type="entry name" value="FecR"/>
    <property type="match status" value="1"/>
</dbReference>
<keyword evidence="1" id="KW-1133">Transmembrane helix</keyword>
<keyword evidence="1" id="KW-0812">Transmembrane</keyword>
<feature type="transmembrane region" description="Helical" evidence="1">
    <location>
        <begin position="84"/>
        <end position="102"/>
    </location>
</feature>
<evidence type="ECO:0000313" key="4">
    <source>
        <dbReference type="EMBL" id="GEL09274.1"/>
    </source>
</evidence>
<gene>
    <name evidence="5" type="ORF">FBGL_01895</name>
    <name evidence="4" type="ORF">FGL01_00130</name>
    <name evidence="6" type="ORF">SAMN05192550_1731</name>
</gene>
<dbReference type="Proteomes" id="UP000182367">
    <property type="component" value="Unassembled WGS sequence"/>
</dbReference>
<dbReference type="EMBL" id="BJVF01000001">
    <property type="protein sequence ID" value="GEL09274.1"/>
    <property type="molecule type" value="Genomic_DNA"/>
</dbReference>
<dbReference type="InterPro" id="IPR012373">
    <property type="entry name" value="Ferrdict_sens_TM"/>
</dbReference>
<feature type="domain" description="FecR protein" evidence="2">
    <location>
        <begin position="180"/>
        <end position="275"/>
    </location>
</feature>
<sequence>MINANIENIIVKFLIKQASASELTELEEWIQDSNNKKLFEEYVKVNYAIEYNMREFDSNKVINELLEAYAREIKQKRSQKLRKLFYYSAAAVLSGVVMTTYFNRMNTDHKPAEVTKVVVNNVINAGTDKAILTLEDGSNVLLEKDKTYEKDNVVSNGKELICKHGNKSNSAVTYNYLTIPRGGQFKLSLSDGTEVWLNSESKLKFPVAFVEGSLRKVELIYGEAFFDVSPSTEHKGAKFKVLNKNQEVEVLGTEFNIKAYKEEENVYTTLVEGKVTVSNAAAKKYLTPNQQSVINLKNRDITIKSIDAYNEVLWTKGIFSFKGRNLKEIMDVMSRWYDVEVVFQKPELEKVKFNGVLSKNDNIKEILKIIKKTNFINDYEIKDRKITIK</sequence>
<evidence type="ECO:0000313" key="8">
    <source>
        <dbReference type="Proteomes" id="UP000182367"/>
    </source>
</evidence>
<protein>
    <submittedName>
        <fullName evidence="6">FecR family protein</fullName>
    </submittedName>
    <submittedName>
        <fullName evidence="4">Iron dicitrate transporter FecR</fullName>
    </submittedName>
</protein>
<reference evidence="6 8" key="3">
    <citation type="submission" date="2016-10" db="EMBL/GenBank/DDBJ databases">
        <authorList>
            <person name="Varghese N."/>
            <person name="Submissions S."/>
        </authorList>
    </citation>
    <scope>NUCLEOTIDE SEQUENCE [LARGE SCALE GENOMIC DNA]</scope>
    <source>
        <strain evidence="6 8">Gm-149</strain>
    </source>
</reference>
<reference evidence="4 9" key="4">
    <citation type="submission" date="2019-07" db="EMBL/GenBank/DDBJ databases">
        <title>Whole genome shotgun sequence of Flavobacterium glycines NBRC 105008.</title>
        <authorList>
            <person name="Hosoyama A."/>
            <person name="Uohara A."/>
            <person name="Ohji S."/>
            <person name="Ichikawa N."/>
        </authorList>
    </citation>
    <scope>NUCLEOTIDE SEQUENCE [LARGE SCALE GENOMIC DNA]</scope>
    <source>
        <strain evidence="4 9">NBRC 105008</strain>
    </source>
</reference>
<comment type="caution">
    <text evidence="5">The sequence shown here is derived from an EMBL/GenBank/DDBJ whole genome shotgun (WGS) entry which is preliminary data.</text>
</comment>